<dbReference type="EMBL" id="CAADFC020000004">
    <property type="protein sequence ID" value="VIO65937.1"/>
    <property type="molecule type" value="Genomic_DNA"/>
</dbReference>
<protein>
    <submittedName>
        <fullName evidence="2">Protein-glutamine gamma-glutamyltransferase</fullName>
        <ecNumber evidence="2">2.3.2.13</ecNumber>
    </submittedName>
</protein>
<dbReference type="EC" id="2.3.2.13" evidence="2"/>
<name>A0A508SXV6_9BRAD</name>
<dbReference type="InterPro" id="IPR002931">
    <property type="entry name" value="Transglutaminase-like"/>
</dbReference>
<evidence type="ECO:0000313" key="3">
    <source>
        <dbReference type="Proteomes" id="UP000328092"/>
    </source>
</evidence>
<dbReference type="Pfam" id="PF01841">
    <property type="entry name" value="Transglut_core"/>
    <property type="match status" value="1"/>
</dbReference>
<proteinExistence type="predicted"/>
<dbReference type="OrthoDB" id="9804023at2"/>
<dbReference type="InterPro" id="IPR038765">
    <property type="entry name" value="Papain-like_cys_pep_sf"/>
</dbReference>
<dbReference type="Pfam" id="PF08379">
    <property type="entry name" value="Bact_transglu_N"/>
    <property type="match status" value="1"/>
</dbReference>
<evidence type="ECO:0000259" key="1">
    <source>
        <dbReference type="SMART" id="SM00460"/>
    </source>
</evidence>
<keyword evidence="3" id="KW-1185">Reference proteome</keyword>
<dbReference type="Proteomes" id="UP000328092">
    <property type="component" value="Unassembled WGS sequence"/>
</dbReference>
<dbReference type="AlphaFoldDB" id="A0A508SXV6"/>
<dbReference type="SMART" id="SM00460">
    <property type="entry name" value="TGc"/>
    <property type="match status" value="1"/>
</dbReference>
<reference evidence="2" key="1">
    <citation type="submission" date="2019-02" db="EMBL/GenBank/DDBJ databases">
        <authorList>
            <person name="Pothier F.J."/>
        </authorList>
    </citation>
    <scope>NUCLEOTIDE SEQUENCE</scope>
    <source>
        <strain evidence="2">CI-1B</strain>
    </source>
</reference>
<feature type="domain" description="Transglutaminase-like" evidence="1">
    <location>
        <begin position="159"/>
        <end position="224"/>
    </location>
</feature>
<dbReference type="GO" id="GO:0003810">
    <property type="term" value="F:protein-glutamine gamma-glutamyltransferase activity"/>
    <property type="evidence" value="ECO:0007669"/>
    <property type="project" value="UniProtKB-EC"/>
</dbReference>
<dbReference type="RefSeq" id="WP_139857703.1">
    <property type="nucleotide sequence ID" value="NZ_CAADFC020000004.1"/>
</dbReference>
<gene>
    <name evidence="2" type="primary">tgpA</name>
    <name evidence="2" type="ORF">CI1B_10480</name>
</gene>
<dbReference type="InterPro" id="IPR013589">
    <property type="entry name" value="Bac_transglu_N"/>
</dbReference>
<organism evidence="2 3">
    <name type="scientific">Bradyrhizobium ivorense</name>
    <dbReference type="NCBI Taxonomy" id="2511166"/>
    <lineage>
        <taxon>Bacteria</taxon>
        <taxon>Pseudomonadati</taxon>
        <taxon>Pseudomonadota</taxon>
        <taxon>Alphaproteobacteria</taxon>
        <taxon>Hyphomicrobiales</taxon>
        <taxon>Nitrobacteraceae</taxon>
        <taxon>Bradyrhizobium</taxon>
    </lineage>
</organism>
<sequence length="280" mass="30332">MRLRIAHTTTYRYEPAASNVIQILRMTPGSHDGQYVADWQIDVSTDSRLDSHEDAFGNLTHVLTHGPITDLTIHCEGLIETHDTGGVLRGSDERFPPSLFLRPTPLTDLNPAMSTFVRDLRAEADGDVLGFLHALMVQIYEHMTFDEDPTTSATSASEAFALKRGVCQDYAHILIACARAGGVPARFVSGHFLRSDGMVNQQAGHAWAEAFVPDLGWVGFDAANGICTTDAHARVAIGLDYLGAAPVRGTRYGGGNETLTVAVKVDQAGRPGQWQSQTQS</sequence>
<dbReference type="SUPFAM" id="SSF54001">
    <property type="entry name" value="Cysteine proteinases"/>
    <property type="match status" value="1"/>
</dbReference>
<keyword evidence="2" id="KW-0808">Transferase</keyword>
<evidence type="ECO:0000313" key="2">
    <source>
        <dbReference type="EMBL" id="VIO65937.1"/>
    </source>
</evidence>
<keyword evidence="2" id="KW-0012">Acyltransferase</keyword>
<dbReference type="Gene3D" id="3.10.620.30">
    <property type="match status" value="1"/>
</dbReference>
<comment type="caution">
    <text evidence="2">The sequence shown here is derived from an EMBL/GenBank/DDBJ whole genome shotgun (WGS) entry which is preliminary data.</text>
</comment>
<accession>A0A508SXV6</accession>
<dbReference type="PANTHER" id="PTHR33490">
    <property type="entry name" value="BLR5614 PROTEIN-RELATED"/>
    <property type="match status" value="1"/>
</dbReference>
<dbReference type="PANTHER" id="PTHR33490:SF6">
    <property type="entry name" value="SLL1049 PROTEIN"/>
    <property type="match status" value="1"/>
</dbReference>